<dbReference type="Gene3D" id="3.30.240.20">
    <property type="entry name" value="bsu07140 like domains"/>
    <property type="match status" value="2"/>
</dbReference>
<keyword evidence="11" id="KW-1185">Reference proteome</keyword>
<feature type="transmembrane region" description="Helical" evidence="7">
    <location>
        <begin position="40"/>
        <end position="60"/>
    </location>
</feature>
<evidence type="ECO:0000256" key="5">
    <source>
        <dbReference type="ARBA" id="ARBA00022989"/>
    </source>
</evidence>
<comment type="caution">
    <text evidence="10">The sequence shown here is derived from an EMBL/GenBank/DDBJ whole genome shotgun (WGS) entry which is preliminary data.</text>
</comment>
<dbReference type="EMBL" id="PGLV01000006">
    <property type="protein sequence ID" value="POZ54284.1"/>
    <property type="molecule type" value="Genomic_DNA"/>
</dbReference>
<evidence type="ECO:0000259" key="9">
    <source>
        <dbReference type="Pfam" id="PF20730"/>
    </source>
</evidence>
<name>A0A2S5CU07_LYSSH</name>
<proteinExistence type="inferred from homology"/>
<comment type="similarity">
    <text evidence="2">Belongs to the UPF0702 family.</text>
</comment>
<dbReference type="PANTHER" id="PTHR34582">
    <property type="entry name" value="UPF0702 TRANSMEMBRANE PROTEIN YCAP"/>
    <property type="match status" value="1"/>
</dbReference>
<evidence type="ECO:0000256" key="7">
    <source>
        <dbReference type="SAM" id="Phobius"/>
    </source>
</evidence>
<dbReference type="Proteomes" id="UP000237319">
    <property type="component" value="Unassembled WGS sequence"/>
</dbReference>
<dbReference type="InterPro" id="IPR007353">
    <property type="entry name" value="DUF421"/>
</dbReference>
<evidence type="ECO:0008006" key="12">
    <source>
        <dbReference type="Google" id="ProtNLM"/>
    </source>
</evidence>
<accession>A0A2S5CU07</accession>
<dbReference type="InterPro" id="IPR023090">
    <property type="entry name" value="UPF0702_alpha/beta_dom_sf"/>
</dbReference>
<evidence type="ECO:0000256" key="1">
    <source>
        <dbReference type="ARBA" id="ARBA00004651"/>
    </source>
</evidence>
<evidence type="ECO:0000313" key="11">
    <source>
        <dbReference type="Proteomes" id="UP000237319"/>
    </source>
</evidence>
<evidence type="ECO:0000256" key="4">
    <source>
        <dbReference type="ARBA" id="ARBA00022692"/>
    </source>
</evidence>
<evidence type="ECO:0000313" key="10">
    <source>
        <dbReference type="EMBL" id="POZ54284.1"/>
    </source>
</evidence>
<dbReference type="AlphaFoldDB" id="A0A2S5CU07"/>
<protein>
    <recommendedName>
        <fullName evidence="12">DUF421 domain-containing protein</fullName>
    </recommendedName>
</protein>
<keyword evidence="5 7" id="KW-1133">Transmembrane helix</keyword>
<dbReference type="PANTHER" id="PTHR34582:SF7">
    <property type="entry name" value="UPF0702 TRANSMEMBRANE PROTEIN YDFS"/>
    <property type="match status" value="1"/>
</dbReference>
<dbReference type="InterPro" id="IPR048454">
    <property type="entry name" value="YetF_N"/>
</dbReference>
<comment type="subcellular location">
    <subcellularLocation>
        <location evidence="1">Cell membrane</location>
        <topology evidence="1">Multi-pass membrane protein</topology>
    </subcellularLocation>
</comment>
<dbReference type="GO" id="GO:0005886">
    <property type="term" value="C:plasma membrane"/>
    <property type="evidence" value="ECO:0007669"/>
    <property type="project" value="UniProtKB-SubCell"/>
</dbReference>
<feature type="transmembrane region" description="Helical" evidence="7">
    <location>
        <begin position="6"/>
        <end position="28"/>
    </location>
</feature>
<keyword evidence="6 7" id="KW-0472">Membrane</keyword>
<evidence type="ECO:0000256" key="2">
    <source>
        <dbReference type="ARBA" id="ARBA00006448"/>
    </source>
</evidence>
<keyword evidence="3" id="KW-1003">Cell membrane</keyword>
<gene>
    <name evidence="10" type="ORF">LYSIN_04155</name>
</gene>
<feature type="transmembrane region" description="Helical" evidence="7">
    <location>
        <begin position="66"/>
        <end position="88"/>
    </location>
</feature>
<dbReference type="RefSeq" id="WP_181021016.1">
    <property type="nucleotide sequence ID" value="NZ_CP194323.1"/>
</dbReference>
<reference evidence="10 11" key="1">
    <citation type="submission" date="2017-11" db="EMBL/GenBank/DDBJ databases">
        <title>Genome sequence of Lysinibacillus sphaericus, a lignin-degrading bacteria isolated from municipal solid waste soil.</title>
        <authorList>
            <person name="Persinoti G.F."/>
            <person name="Paixao D.A."/>
            <person name="Bugg T.D."/>
            <person name="Squina F.M."/>
        </authorList>
    </citation>
    <scope>NUCLEOTIDE SEQUENCE [LARGE SCALE GENOMIC DNA]</scope>
    <source>
        <strain evidence="10 11">A1</strain>
    </source>
</reference>
<feature type="domain" description="YetF-like N-terminal transmembrane" evidence="9">
    <location>
        <begin position="12"/>
        <end position="86"/>
    </location>
</feature>
<organism evidence="10 11">
    <name type="scientific">Lysinibacillus sphaericus</name>
    <name type="common">Bacillus sphaericus</name>
    <dbReference type="NCBI Taxonomy" id="1421"/>
    <lineage>
        <taxon>Bacteria</taxon>
        <taxon>Bacillati</taxon>
        <taxon>Bacillota</taxon>
        <taxon>Bacilli</taxon>
        <taxon>Bacillales</taxon>
        <taxon>Bacillaceae</taxon>
        <taxon>Lysinibacillus</taxon>
    </lineage>
</organism>
<evidence type="ECO:0000256" key="6">
    <source>
        <dbReference type="ARBA" id="ARBA00023136"/>
    </source>
</evidence>
<evidence type="ECO:0000259" key="8">
    <source>
        <dbReference type="Pfam" id="PF04239"/>
    </source>
</evidence>
<evidence type="ECO:0000256" key="3">
    <source>
        <dbReference type="ARBA" id="ARBA00022475"/>
    </source>
</evidence>
<dbReference type="Pfam" id="PF20730">
    <property type="entry name" value="YetF_N"/>
    <property type="match status" value="1"/>
</dbReference>
<keyword evidence="4 7" id="KW-0812">Transmembrane</keyword>
<feature type="domain" description="YetF C-terminal" evidence="8">
    <location>
        <begin position="89"/>
        <end position="222"/>
    </location>
</feature>
<dbReference type="Pfam" id="PF04239">
    <property type="entry name" value="DUF421"/>
    <property type="match status" value="1"/>
</dbReference>
<sequence length="241" mass="27238">MTVDEFFHANVFEMILRASLSFFALLIITRILGKKQLGQLTFFHYTTGITFGSIASEIAAQSETPFLEGLIALIWWSVLTYLMTIITIKSKKARVLMDDKPTIVIQNGLILESALKKNRLHMDELTMMLREQAVFSVQDVQYAILETTGNLSVLAKPTEQPATKQDVKADVTPPTYLPTEVISDGQLIKENIVELELTEDWVMKKLKKQNVQSYEDVFFAQVQANGSLYVSLKDKARRSSP</sequence>